<accession>A0A4Q2UNH0</accession>
<organism evidence="2 3">
    <name type="scientific">Spirosoma sordidisoli</name>
    <dbReference type="NCBI Taxonomy" id="2502893"/>
    <lineage>
        <taxon>Bacteria</taxon>
        <taxon>Pseudomonadati</taxon>
        <taxon>Bacteroidota</taxon>
        <taxon>Cytophagia</taxon>
        <taxon>Cytophagales</taxon>
        <taxon>Cytophagaceae</taxon>
        <taxon>Spirosoma</taxon>
    </lineage>
</organism>
<gene>
    <name evidence="2" type="ORF">EQG79_01610</name>
</gene>
<comment type="caution">
    <text evidence="2">The sequence shown here is derived from an EMBL/GenBank/DDBJ whole genome shotgun (WGS) entry which is preliminary data.</text>
</comment>
<dbReference type="AlphaFoldDB" id="A0A4Q2UNH0"/>
<protein>
    <submittedName>
        <fullName evidence="2">Uncharacterized protein</fullName>
    </submittedName>
</protein>
<dbReference type="Proteomes" id="UP000290407">
    <property type="component" value="Unassembled WGS sequence"/>
</dbReference>
<dbReference type="EMBL" id="SBLB01000001">
    <property type="protein sequence ID" value="RYC70876.1"/>
    <property type="molecule type" value="Genomic_DNA"/>
</dbReference>
<proteinExistence type="predicted"/>
<dbReference type="RefSeq" id="WP_129599427.1">
    <property type="nucleotide sequence ID" value="NZ_SBLB01000001.1"/>
</dbReference>
<feature type="compositionally biased region" description="Polar residues" evidence="1">
    <location>
        <begin position="1"/>
        <end position="10"/>
    </location>
</feature>
<sequence length="194" mass="21011">MSTKSNQPNLPESQETQTPTTPPATQPEVQTQEVKQPEVKTEPSTPEPAPQIDIADLIDIKAFIAEGIKNGVAAALAAQKVQEAAAQAATPPAEEPESKPTGKNTWPYGNKDKNKEFDLSTMTGLSELPTDKVVAVLPKYNTDSEGKQIGYDKKNCIVQFFDPGDYDARSKTDKQTGSSTFQMLGLEPVVVHRV</sequence>
<keyword evidence="3" id="KW-1185">Reference proteome</keyword>
<name>A0A4Q2UNH0_9BACT</name>
<evidence type="ECO:0000256" key="1">
    <source>
        <dbReference type="SAM" id="MobiDB-lite"/>
    </source>
</evidence>
<reference evidence="2 3" key="1">
    <citation type="submission" date="2019-01" db="EMBL/GenBank/DDBJ databases">
        <title>Spirosoma flava sp. nov., a propanil-degrading bacterium isolated from herbicide-contaminated soil.</title>
        <authorList>
            <person name="Zhang L."/>
            <person name="Jiang J.-D."/>
        </authorList>
    </citation>
    <scope>NUCLEOTIDE SEQUENCE [LARGE SCALE GENOMIC DNA]</scope>
    <source>
        <strain evidence="2 3">TY50</strain>
    </source>
</reference>
<feature type="region of interest" description="Disordered" evidence="1">
    <location>
        <begin position="1"/>
        <end position="53"/>
    </location>
</feature>
<evidence type="ECO:0000313" key="2">
    <source>
        <dbReference type="EMBL" id="RYC70876.1"/>
    </source>
</evidence>
<evidence type="ECO:0000313" key="3">
    <source>
        <dbReference type="Proteomes" id="UP000290407"/>
    </source>
</evidence>
<feature type="region of interest" description="Disordered" evidence="1">
    <location>
        <begin position="83"/>
        <end position="115"/>
    </location>
</feature>
<feature type="compositionally biased region" description="Low complexity" evidence="1">
    <location>
        <begin position="83"/>
        <end position="92"/>
    </location>
</feature>